<reference evidence="3" key="1">
    <citation type="submission" date="2016-05" db="EMBL/GenBank/DDBJ databases">
        <authorList>
            <person name="Wang W."/>
            <person name="Zhu L."/>
        </authorList>
    </citation>
    <scope>NUCLEOTIDE SEQUENCE [LARGE SCALE GENOMIC DNA]</scope>
    <source>
        <strain evidence="3">W-2</strain>
    </source>
</reference>
<name>A0A1B7KME9_PARTM</name>
<organism evidence="2 3">
    <name type="scientific">Parageobacillus thermoglucosidasius</name>
    <name type="common">Geobacillus thermoglucosidasius</name>
    <dbReference type="NCBI Taxonomy" id="1426"/>
    <lineage>
        <taxon>Bacteria</taxon>
        <taxon>Bacillati</taxon>
        <taxon>Bacillota</taxon>
        <taxon>Bacilli</taxon>
        <taxon>Bacillales</taxon>
        <taxon>Anoxybacillaceae</taxon>
        <taxon>Parageobacillus</taxon>
    </lineage>
</organism>
<protein>
    <submittedName>
        <fullName evidence="2">Uncharacterized protein</fullName>
    </submittedName>
</protein>
<feature type="transmembrane region" description="Helical" evidence="1">
    <location>
        <begin position="138"/>
        <end position="157"/>
    </location>
</feature>
<keyword evidence="1" id="KW-0472">Membrane</keyword>
<dbReference type="Proteomes" id="UP000078290">
    <property type="component" value="Unassembled WGS sequence"/>
</dbReference>
<dbReference type="InterPro" id="IPR012675">
    <property type="entry name" value="Beta-grasp_dom_sf"/>
</dbReference>
<dbReference type="Gene3D" id="3.10.20.30">
    <property type="match status" value="1"/>
</dbReference>
<dbReference type="RefSeq" id="WP_064553761.1">
    <property type="nucleotide sequence ID" value="NZ_LXMA01000044.1"/>
</dbReference>
<feature type="transmembrane region" description="Helical" evidence="1">
    <location>
        <begin position="102"/>
        <end position="122"/>
    </location>
</feature>
<sequence>MRDDLSQEEIRNLSSALLRNSINAVKSISNNPIEFYDLASFELFQREIAVFTPKMDIFLLPEGSTVLDFAFIVNPSSAKRMSFASLVSQIKNGFSYFWDNKLIFWSVFLITLANIAVVSYNVNMVNLVQNELQLSSNVYGLVLTFYSSGSFITFLILSI</sequence>
<dbReference type="InterPro" id="IPR012676">
    <property type="entry name" value="TGS-like"/>
</dbReference>
<gene>
    <name evidence="2" type="ORF">A7K69_15905</name>
</gene>
<evidence type="ECO:0000313" key="3">
    <source>
        <dbReference type="Proteomes" id="UP000078290"/>
    </source>
</evidence>
<evidence type="ECO:0000256" key="1">
    <source>
        <dbReference type="SAM" id="Phobius"/>
    </source>
</evidence>
<dbReference type="SUPFAM" id="SSF81271">
    <property type="entry name" value="TGS-like"/>
    <property type="match status" value="1"/>
</dbReference>
<accession>A0A1B7KME9</accession>
<keyword evidence="1" id="KW-1133">Transmembrane helix</keyword>
<evidence type="ECO:0000313" key="2">
    <source>
        <dbReference type="EMBL" id="OAT71265.1"/>
    </source>
</evidence>
<proteinExistence type="predicted"/>
<dbReference type="AlphaFoldDB" id="A0A1B7KME9"/>
<dbReference type="EMBL" id="LXMA01000044">
    <property type="protein sequence ID" value="OAT71265.1"/>
    <property type="molecule type" value="Genomic_DNA"/>
</dbReference>
<dbReference type="OrthoDB" id="9805041at2"/>
<keyword evidence="1" id="KW-0812">Transmembrane</keyword>
<comment type="caution">
    <text evidence="2">The sequence shown here is derived from an EMBL/GenBank/DDBJ whole genome shotgun (WGS) entry which is preliminary data.</text>
</comment>